<evidence type="ECO:0000313" key="2">
    <source>
        <dbReference type="Proteomes" id="UP000297940"/>
    </source>
</evidence>
<protein>
    <recommendedName>
        <fullName evidence="3">Lipoprotein</fullName>
    </recommendedName>
</protein>
<comment type="caution">
    <text evidence="1">The sequence shown here is derived from an EMBL/GenBank/DDBJ whole genome shotgun (WGS) entry which is preliminary data.</text>
</comment>
<organism evidence="1 2">
    <name type="scientific">Leptospira mtsangambouensis</name>
    <dbReference type="NCBI Taxonomy" id="2484912"/>
    <lineage>
        <taxon>Bacteria</taxon>
        <taxon>Pseudomonadati</taxon>
        <taxon>Spirochaetota</taxon>
        <taxon>Spirochaetia</taxon>
        <taxon>Leptospirales</taxon>
        <taxon>Leptospiraceae</taxon>
        <taxon>Leptospira</taxon>
    </lineage>
</organism>
<evidence type="ECO:0008006" key="3">
    <source>
        <dbReference type="Google" id="ProtNLM"/>
    </source>
</evidence>
<evidence type="ECO:0000313" key="1">
    <source>
        <dbReference type="EMBL" id="TGM78161.1"/>
    </source>
</evidence>
<gene>
    <name evidence="1" type="ORF">EHR01_06755</name>
</gene>
<dbReference type="EMBL" id="RQHK01000003">
    <property type="protein sequence ID" value="TGM78161.1"/>
    <property type="molecule type" value="Genomic_DNA"/>
</dbReference>
<dbReference type="Proteomes" id="UP000297940">
    <property type="component" value="Unassembled WGS sequence"/>
</dbReference>
<proteinExistence type="predicted"/>
<reference evidence="2" key="1">
    <citation type="journal article" date="2019" name="PLoS Negl. Trop. Dis.">
        <title>Revisiting the worldwide diversity of Leptospira species in the environment.</title>
        <authorList>
            <person name="Vincent A.T."/>
            <person name="Schiettekatte O."/>
            <person name="Bourhy P."/>
            <person name="Veyrier F.J."/>
            <person name="Picardeau M."/>
        </authorList>
    </citation>
    <scope>NUCLEOTIDE SEQUENCE [LARGE SCALE GENOMIC DNA]</scope>
    <source>
        <strain evidence="2">201601298</strain>
    </source>
</reference>
<keyword evidence="2" id="KW-1185">Reference proteome</keyword>
<dbReference type="PROSITE" id="PS51257">
    <property type="entry name" value="PROKAR_LIPOPROTEIN"/>
    <property type="match status" value="1"/>
</dbReference>
<accession>A0ABY2P1B4</accession>
<sequence length="188" mass="20571">MDQLKKNTLFIGLMIASFGISCETKENGNGFGARELMVYKLVENTFQDEGYSLPEPEINTALMQINENNTSTITYQLKKLLACKTGLSGITYHKADGEMPSLDIHSIDMAKTAGVYLQASNPPTTGSHLDLSLGIGKNYGLINDCNAKVYTTTESVYELGVANCLIADNFGKGSHQIKLSFRLKCNKE</sequence>
<name>A0ABY2P1B4_9LEPT</name>
<dbReference type="RefSeq" id="WP_135693946.1">
    <property type="nucleotide sequence ID" value="NZ_JAIZBM010000005.1"/>
</dbReference>